<feature type="signal peptide" evidence="1">
    <location>
        <begin position="1"/>
        <end position="22"/>
    </location>
</feature>
<comment type="caution">
    <text evidence="3">The sequence shown here is derived from an EMBL/GenBank/DDBJ whole genome shotgun (WGS) entry which is preliminary data.</text>
</comment>
<reference evidence="3 4" key="1">
    <citation type="submission" date="2019-07" db="EMBL/GenBank/DDBJ databases">
        <title>Rufibacter sp. nov., isolated from lake sediment.</title>
        <authorList>
            <person name="Qu J.-H."/>
        </authorList>
    </citation>
    <scope>NUCLEOTIDE SEQUENCE [LARGE SCALE GENOMIC DNA]</scope>
    <source>
        <strain evidence="3 4">NBS58-1</strain>
    </source>
</reference>
<keyword evidence="4" id="KW-1185">Reference proteome</keyword>
<dbReference type="OrthoDB" id="9813465at2"/>
<keyword evidence="1" id="KW-0732">Signal</keyword>
<gene>
    <name evidence="3" type="ORF">FOA19_02530</name>
</gene>
<proteinExistence type="predicted"/>
<dbReference type="PANTHER" id="PTHR35339">
    <property type="entry name" value="LINALOOL DEHYDRATASE_ISOMERASE DOMAIN-CONTAINING PROTEIN"/>
    <property type="match status" value="1"/>
</dbReference>
<dbReference type="InterPro" id="IPR016624">
    <property type="entry name" value="UCP014753"/>
</dbReference>
<dbReference type="EMBL" id="VKKY01000001">
    <property type="protein sequence ID" value="KAA3440827.1"/>
    <property type="molecule type" value="Genomic_DNA"/>
</dbReference>
<feature type="chain" id="PRO_5022756620" evidence="1">
    <location>
        <begin position="23"/>
        <end position="681"/>
    </location>
</feature>
<evidence type="ECO:0000259" key="2">
    <source>
        <dbReference type="Pfam" id="PF10022"/>
    </source>
</evidence>
<dbReference type="PIRSF" id="PIRSF014753">
    <property type="entry name" value="UCP014753"/>
    <property type="match status" value="1"/>
</dbReference>
<dbReference type="Pfam" id="PF10022">
    <property type="entry name" value="DUF2264"/>
    <property type="match status" value="1"/>
</dbReference>
<sequence>MRYRVRVLLLLLSLFFSAPLRAQTGTTPIVGEAGQKTFQVRNPDFKTSPHTGMTRKHWLEAAHYLLEGAFQYVKTVEDPMVFPKQPGKSYPRDGVHTPTEMLEGLCRTLFVAVPLLKENRNLEINGIKVADYYRRQLVKLTEPSSPTYVKPRAADGGPNQILVEFGGLAVSLFYAPDVLWRPLTAAQKEALSMTMLSYGDGPTVPSNWRFFNIFVLSFFKEQGYPVNEKLLLEYLDESLEQYRGQGWYNDSPAYDYYSMWAFQMYGPLWSEFFGKKHYPAYAARFQANFNDLPDNYPYLFSRDGQMIMWGRSIAYRFAAVVPFPLMGLAQEPGTNYGWMRRIASGTMLQFLQHPEFLAADHLPTLGFYGAFEPAVQIYSARASAFWMGKAFLGLLVPEGNPFWTAVENEGAWEKELTKGKVYNKFQEGSKILITDYPNIGAAEVRAWCHETVAKDWQLFRSTENYNRLSYHSAFPWQADGPNGEVAMNYVIKNQKNQWEALRLFTFKKFEHGIYYRDAVLETNDKINLRLADIPLPNGILRMDVNTSTEACQLRLGHYALPQKNGPIKREARKVKGHAVQIIDNGEYQLAMVSLSGWDHLEPINATNLHPESKESTVLNASGQFRPGQKSNVYATLMLWKKSGEKWTEEELVPVKKISQAAKGKSFTVSFRKGEAKTVRFE</sequence>
<name>A0A5B6TN98_9BACT</name>
<feature type="domain" description="DUF2264" evidence="2">
    <location>
        <begin position="54"/>
        <end position="408"/>
    </location>
</feature>
<evidence type="ECO:0000256" key="1">
    <source>
        <dbReference type="SAM" id="SignalP"/>
    </source>
</evidence>
<protein>
    <submittedName>
        <fullName evidence="3">DUF2264 domain-containing protein</fullName>
    </submittedName>
</protein>
<dbReference type="InterPro" id="IPR049349">
    <property type="entry name" value="DUF2264_N"/>
</dbReference>
<evidence type="ECO:0000313" key="4">
    <source>
        <dbReference type="Proteomes" id="UP000324133"/>
    </source>
</evidence>
<dbReference type="Proteomes" id="UP000324133">
    <property type="component" value="Unassembled WGS sequence"/>
</dbReference>
<dbReference type="PANTHER" id="PTHR35339:SF4">
    <property type="entry name" value="LINALOOL DEHYDRATASE_ISOMERASE DOMAIN-CONTAINING PROTEIN"/>
    <property type="match status" value="1"/>
</dbReference>
<evidence type="ECO:0000313" key="3">
    <source>
        <dbReference type="EMBL" id="KAA3440827.1"/>
    </source>
</evidence>
<organism evidence="3 4">
    <name type="scientific">Rufibacter hautae</name>
    <dbReference type="NCBI Taxonomy" id="2595005"/>
    <lineage>
        <taxon>Bacteria</taxon>
        <taxon>Pseudomonadati</taxon>
        <taxon>Bacteroidota</taxon>
        <taxon>Cytophagia</taxon>
        <taxon>Cytophagales</taxon>
        <taxon>Hymenobacteraceae</taxon>
        <taxon>Rufibacter</taxon>
    </lineage>
</organism>
<accession>A0A5B6TN98</accession>
<dbReference type="AlphaFoldDB" id="A0A5B6TN98"/>